<comment type="caution">
    <text evidence="5">The sequence shown here is derived from an EMBL/GenBank/DDBJ whole genome shotgun (WGS) entry which is preliminary data.</text>
</comment>
<proteinExistence type="inferred from homology"/>
<dbReference type="Pfam" id="PF14011">
    <property type="entry name" value="ESX-1_EspG"/>
    <property type="match status" value="1"/>
</dbReference>
<dbReference type="Proteomes" id="UP000292003">
    <property type="component" value="Unassembled WGS sequence"/>
</dbReference>
<comment type="similarity">
    <text evidence="2">Belongs to the EspG family.</text>
</comment>
<comment type="subcellular location">
    <subcellularLocation>
        <location evidence="1">Cytoplasm</location>
    </subcellularLocation>
</comment>
<keyword evidence="4" id="KW-0143">Chaperone</keyword>
<evidence type="ECO:0000256" key="3">
    <source>
        <dbReference type="ARBA" id="ARBA00022490"/>
    </source>
</evidence>
<dbReference type="EMBL" id="SFCC01000002">
    <property type="protein sequence ID" value="RZQ65399.1"/>
    <property type="molecule type" value="Genomic_DNA"/>
</dbReference>
<dbReference type="OrthoDB" id="3623746at2"/>
<evidence type="ECO:0000313" key="6">
    <source>
        <dbReference type="Proteomes" id="UP000292003"/>
    </source>
</evidence>
<gene>
    <name evidence="5" type="ORF">EWH70_05885</name>
</gene>
<keyword evidence="3" id="KW-0963">Cytoplasm</keyword>
<sequence>MRDEITLSLTTYKHLLDRLNLGEPHPTLVGGERWYPPDERAGLRAAADAELDRLGLLRGGRLDDGFLETLHLLQRPSVEYYTWAKFADGHTATVRTAGNGCTAVVAVANQHTLHLSPSQPDTLAADLVERLPEAPPAAGLSSTSCSEADYEALLAGASVPPGSSATSAKYILRWMRLPRQHGGRLYAAVRGAAGRRRTMKPPFWIDVEAGRFLLSLDATGWLSIAAAGTREVAARLEALAAGLHGR</sequence>
<reference evidence="5 6" key="1">
    <citation type="submission" date="2019-02" db="EMBL/GenBank/DDBJ databases">
        <title>Draft genome sequence of Amycolatopsis sp. 8-3EHSu isolated from roots of Suaeda maritima.</title>
        <authorList>
            <person name="Duangmal K."/>
            <person name="Chantavorakit T."/>
        </authorList>
    </citation>
    <scope>NUCLEOTIDE SEQUENCE [LARGE SCALE GENOMIC DNA]</scope>
    <source>
        <strain evidence="5 6">8-3EHSu</strain>
    </source>
</reference>
<evidence type="ECO:0000256" key="4">
    <source>
        <dbReference type="ARBA" id="ARBA00023186"/>
    </source>
</evidence>
<keyword evidence="6" id="KW-1185">Reference proteome</keyword>
<evidence type="ECO:0000313" key="5">
    <source>
        <dbReference type="EMBL" id="RZQ65399.1"/>
    </source>
</evidence>
<accession>A0A4Q7JDD0</accession>
<dbReference type="AlphaFoldDB" id="A0A4Q7JDD0"/>
<name>A0A4Q7JDD0_9PSEU</name>
<dbReference type="InterPro" id="IPR025734">
    <property type="entry name" value="EspG"/>
</dbReference>
<organism evidence="5 6">
    <name type="scientific">Amycolatopsis suaedae</name>
    <dbReference type="NCBI Taxonomy" id="2510978"/>
    <lineage>
        <taxon>Bacteria</taxon>
        <taxon>Bacillati</taxon>
        <taxon>Actinomycetota</taxon>
        <taxon>Actinomycetes</taxon>
        <taxon>Pseudonocardiales</taxon>
        <taxon>Pseudonocardiaceae</taxon>
        <taxon>Amycolatopsis</taxon>
    </lineage>
</organism>
<dbReference type="RefSeq" id="WP_130474184.1">
    <property type="nucleotide sequence ID" value="NZ_SFCC01000002.1"/>
</dbReference>
<protein>
    <submittedName>
        <fullName evidence="5">ESX secretion-associated protein EspG</fullName>
    </submittedName>
</protein>
<evidence type="ECO:0000256" key="1">
    <source>
        <dbReference type="ARBA" id="ARBA00004496"/>
    </source>
</evidence>
<evidence type="ECO:0000256" key="2">
    <source>
        <dbReference type="ARBA" id="ARBA00006411"/>
    </source>
</evidence>